<protein>
    <recommendedName>
        <fullName evidence="4">Terpene synthase N-terminal domain-containing protein</fullName>
    </recommendedName>
</protein>
<evidence type="ECO:0000313" key="6">
    <source>
        <dbReference type="Proteomes" id="UP001497444"/>
    </source>
</evidence>
<comment type="cofactor">
    <cofactor evidence="1">
        <name>Mg(2+)</name>
        <dbReference type="ChEBI" id="CHEBI:18420"/>
    </cofactor>
</comment>
<dbReference type="Pfam" id="PF01397">
    <property type="entry name" value="Terpene_synth"/>
    <property type="match status" value="1"/>
</dbReference>
<keyword evidence="3" id="KW-0460">Magnesium</keyword>
<organism evidence="5 6">
    <name type="scientific">Sphagnum jensenii</name>
    <dbReference type="NCBI Taxonomy" id="128206"/>
    <lineage>
        <taxon>Eukaryota</taxon>
        <taxon>Viridiplantae</taxon>
        <taxon>Streptophyta</taxon>
        <taxon>Embryophyta</taxon>
        <taxon>Bryophyta</taxon>
        <taxon>Sphagnophytina</taxon>
        <taxon>Sphagnopsida</taxon>
        <taxon>Sphagnales</taxon>
        <taxon>Sphagnaceae</taxon>
        <taxon>Sphagnum</taxon>
    </lineage>
</organism>
<feature type="domain" description="Terpene synthase N-terminal" evidence="4">
    <location>
        <begin position="86"/>
        <end position="173"/>
    </location>
</feature>
<evidence type="ECO:0000259" key="4">
    <source>
        <dbReference type="Pfam" id="PF01397"/>
    </source>
</evidence>
<evidence type="ECO:0000256" key="2">
    <source>
        <dbReference type="ARBA" id="ARBA00022723"/>
    </source>
</evidence>
<sequence>LEFIRLNLGKIEEGDPAHMPIGFEIVFPTMLEEAKALGLDLPYESPILQSIHAARAEKLKKVPMEILHNYPTTLVHSLEGLHKDLDWDKLLRLQCANGSFLCSPASTACALAYTKDEKCLDYLNKLLVNFDNAVPNVYPVDLFEHLWMVDRLERLGVSHYFKQEIKDALEYVY</sequence>
<dbReference type="Proteomes" id="UP001497444">
    <property type="component" value="Unassembled WGS sequence"/>
</dbReference>
<dbReference type="Gene3D" id="1.50.10.160">
    <property type="match status" value="1"/>
</dbReference>
<dbReference type="InterPro" id="IPR036965">
    <property type="entry name" value="Terpene_synth_N_sf"/>
</dbReference>
<name>A0ABP0VBP0_9BRYO</name>
<dbReference type="PANTHER" id="PTHR31739:SF4">
    <property type="entry name" value="ENT-COPALYL DIPHOSPHATE SYNTHASE, CHLOROPLASTIC"/>
    <property type="match status" value="1"/>
</dbReference>
<keyword evidence="2" id="KW-0479">Metal-binding</keyword>
<dbReference type="InterPro" id="IPR001906">
    <property type="entry name" value="Terpene_synth_N"/>
</dbReference>
<feature type="non-terminal residue" evidence="5">
    <location>
        <position position="173"/>
    </location>
</feature>
<comment type="caution">
    <text evidence="5">The sequence shown here is derived from an EMBL/GenBank/DDBJ whole genome shotgun (WGS) entry which is preliminary data.</text>
</comment>
<dbReference type="SFLD" id="SFLDG01014">
    <property type="entry name" value="Terpene_Cyclase_Like_1_N-term"/>
    <property type="match status" value="1"/>
</dbReference>
<dbReference type="EMBL" id="CAXAQS010000500">
    <property type="protein sequence ID" value="CAK9251856.1"/>
    <property type="molecule type" value="Genomic_DNA"/>
</dbReference>
<keyword evidence="6" id="KW-1185">Reference proteome</keyword>
<evidence type="ECO:0000256" key="3">
    <source>
        <dbReference type="ARBA" id="ARBA00022842"/>
    </source>
</evidence>
<evidence type="ECO:0000313" key="5">
    <source>
        <dbReference type="EMBL" id="CAK9251856.1"/>
    </source>
</evidence>
<accession>A0ABP0VBP0</accession>
<dbReference type="InterPro" id="IPR050148">
    <property type="entry name" value="Terpene_synthase-like"/>
</dbReference>
<dbReference type="InterPro" id="IPR008930">
    <property type="entry name" value="Terpenoid_cyclase/PrenylTrfase"/>
</dbReference>
<dbReference type="SUPFAM" id="SSF48239">
    <property type="entry name" value="Terpenoid cyclases/Protein prenyltransferases"/>
    <property type="match status" value="1"/>
</dbReference>
<gene>
    <name evidence="5" type="ORF">CSSPJE1EN1_LOCUS27234</name>
</gene>
<reference evidence="5" key="1">
    <citation type="submission" date="2024-02" db="EMBL/GenBank/DDBJ databases">
        <authorList>
            <consortium name="ELIXIR-Norway"/>
            <consortium name="Elixir Norway"/>
        </authorList>
    </citation>
    <scope>NUCLEOTIDE SEQUENCE</scope>
</reference>
<dbReference type="PANTHER" id="PTHR31739">
    <property type="entry name" value="ENT-COPALYL DIPHOSPHATE SYNTHASE, CHLOROPLASTIC"/>
    <property type="match status" value="1"/>
</dbReference>
<proteinExistence type="predicted"/>
<dbReference type="Gene3D" id="1.50.10.130">
    <property type="entry name" value="Terpene synthase, N-terminal domain"/>
    <property type="match status" value="1"/>
</dbReference>
<feature type="non-terminal residue" evidence="5">
    <location>
        <position position="1"/>
    </location>
</feature>
<evidence type="ECO:0000256" key="1">
    <source>
        <dbReference type="ARBA" id="ARBA00001946"/>
    </source>
</evidence>